<dbReference type="GO" id="GO:0004519">
    <property type="term" value="F:endonuclease activity"/>
    <property type="evidence" value="ECO:0007669"/>
    <property type="project" value="InterPro"/>
</dbReference>
<dbReference type="Pfam" id="PF09907">
    <property type="entry name" value="HigB_toxin"/>
    <property type="match status" value="1"/>
</dbReference>
<dbReference type="Proteomes" id="UP000229278">
    <property type="component" value="Unassembled WGS sequence"/>
</dbReference>
<dbReference type="EMBL" id="PDTV01000004">
    <property type="protein sequence ID" value="PIE83570.1"/>
    <property type="molecule type" value="Genomic_DNA"/>
</dbReference>
<evidence type="ECO:0000313" key="2">
    <source>
        <dbReference type="Proteomes" id="UP000229278"/>
    </source>
</evidence>
<dbReference type="AlphaFoldDB" id="A0A2G6PH40"/>
<comment type="caution">
    <text evidence="1">The sequence shown here is derived from an EMBL/GenBank/DDBJ whole genome shotgun (WGS) entry which is preliminary data.</text>
</comment>
<name>A0A2G6PH40_9GAMM</name>
<dbReference type="GO" id="GO:0003723">
    <property type="term" value="F:RNA binding"/>
    <property type="evidence" value="ECO:0007669"/>
    <property type="project" value="InterPro"/>
</dbReference>
<protein>
    <submittedName>
        <fullName evidence="1">Addiction module toxin RelE</fullName>
    </submittedName>
</protein>
<dbReference type="GO" id="GO:0110001">
    <property type="term" value="C:toxin-antitoxin complex"/>
    <property type="evidence" value="ECO:0007669"/>
    <property type="project" value="InterPro"/>
</dbReference>
<gene>
    <name evidence="1" type="ORF">CSA09_01630</name>
</gene>
<accession>A0A2G6PH40</accession>
<proteinExistence type="predicted"/>
<dbReference type="InterPro" id="IPR018669">
    <property type="entry name" value="Toxin_HigB"/>
</dbReference>
<sequence>MRIITRKTLLEFWQQHADAEQPLRAWFRFAKQADWSHPQAVKADYGNASILEDNRVCFNIGGNKYRLVVKINYPYRIIYIRFIGTHAEYGKINANRI</sequence>
<evidence type="ECO:0000313" key="1">
    <source>
        <dbReference type="EMBL" id="PIE83570.1"/>
    </source>
</evidence>
<reference evidence="1 2" key="1">
    <citation type="submission" date="2017-10" db="EMBL/GenBank/DDBJ databases">
        <title>Novel microbial diversity and functional potential in the marine mammal oral microbiome.</title>
        <authorList>
            <person name="Dudek N.K."/>
            <person name="Sun C.L."/>
            <person name="Burstein D."/>
            <person name="Kantor R.S."/>
            <person name="Aliaga Goltsman D.S."/>
            <person name="Bik E.M."/>
            <person name="Thomas B.C."/>
            <person name="Banfield J.F."/>
            <person name="Relman D.A."/>
        </authorList>
    </citation>
    <scope>NUCLEOTIDE SEQUENCE [LARGE SCALE GENOMIC DNA]</scope>
    <source>
        <strain evidence="1">DOLJORAL78_50_517</strain>
    </source>
</reference>
<organism evidence="1 2">
    <name type="scientific">Candidatus Contendibacter odensensis</name>
    <dbReference type="NCBI Taxonomy" id="1400860"/>
    <lineage>
        <taxon>Bacteria</taxon>
        <taxon>Pseudomonadati</taxon>
        <taxon>Pseudomonadota</taxon>
        <taxon>Gammaproteobacteria</taxon>
        <taxon>Candidatus Competibacteraceae</taxon>
        <taxon>Candidatus Contendibacter</taxon>
    </lineage>
</organism>